<dbReference type="CDD" id="cd17321">
    <property type="entry name" value="MFS_MMR_MDR_like"/>
    <property type="match status" value="1"/>
</dbReference>
<comment type="subcellular location">
    <subcellularLocation>
        <location evidence="1">Cell membrane</location>
        <topology evidence="1">Multi-pass membrane protein</topology>
    </subcellularLocation>
</comment>
<keyword evidence="3" id="KW-1003">Cell membrane</keyword>
<dbReference type="InterPro" id="IPR036259">
    <property type="entry name" value="MFS_trans_sf"/>
</dbReference>
<dbReference type="AlphaFoldDB" id="A0A6L9S7T4"/>
<dbReference type="InterPro" id="IPR011701">
    <property type="entry name" value="MFS"/>
</dbReference>
<dbReference type="SUPFAM" id="SSF103473">
    <property type="entry name" value="MFS general substrate transporter"/>
    <property type="match status" value="1"/>
</dbReference>
<comment type="caution">
    <text evidence="9">The sequence shown here is derived from an EMBL/GenBank/DDBJ whole genome shotgun (WGS) entry which is preliminary data.</text>
</comment>
<evidence type="ECO:0000256" key="6">
    <source>
        <dbReference type="ARBA" id="ARBA00023136"/>
    </source>
</evidence>
<evidence type="ECO:0000256" key="4">
    <source>
        <dbReference type="ARBA" id="ARBA00022692"/>
    </source>
</evidence>
<dbReference type="PROSITE" id="PS50850">
    <property type="entry name" value="MFS"/>
    <property type="match status" value="1"/>
</dbReference>
<feature type="transmembrane region" description="Helical" evidence="7">
    <location>
        <begin position="478"/>
        <end position="500"/>
    </location>
</feature>
<evidence type="ECO:0000256" key="1">
    <source>
        <dbReference type="ARBA" id="ARBA00004651"/>
    </source>
</evidence>
<keyword evidence="10" id="KW-1185">Reference proteome</keyword>
<feature type="transmembrane region" description="Helical" evidence="7">
    <location>
        <begin position="269"/>
        <end position="287"/>
    </location>
</feature>
<dbReference type="GO" id="GO:0005886">
    <property type="term" value="C:plasma membrane"/>
    <property type="evidence" value="ECO:0007669"/>
    <property type="project" value="UniProtKB-SubCell"/>
</dbReference>
<dbReference type="EMBL" id="JAAGOA010000010">
    <property type="protein sequence ID" value="NEE01525.1"/>
    <property type="molecule type" value="Genomic_DNA"/>
</dbReference>
<dbReference type="GO" id="GO:0022857">
    <property type="term" value="F:transmembrane transporter activity"/>
    <property type="evidence" value="ECO:0007669"/>
    <property type="project" value="InterPro"/>
</dbReference>
<gene>
    <name evidence="9" type="ORF">G1H10_15240</name>
</gene>
<keyword evidence="4 7" id="KW-0812">Transmembrane</keyword>
<accession>A0A6L9S7T4</accession>
<feature type="transmembrane region" description="Helical" evidence="7">
    <location>
        <begin position="53"/>
        <end position="71"/>
    </location>
</feature>
<reference evidence="9 10" key="1">
    <citation type="submission" date="2020-02" db="EMBL/GenBank/DDBJ databases">
        <authorList>
            <person name="Li X.-J."/>
            <person name="Han X.-M."/>
        </authorList>
    </citation>
    <scope>NUCLEOTIDE SEQUENCE [LARGE SCALE GENOMIC DNA]</scope>
    <source>
        <strain evidence="9 10">CCTCC AB 2017055</strain>
    </source>
</reference>
<protein>
    <submittedName>
        <fullName evidence="9">MFS transporter</fullName>
    </submittedName>
</protein>
<keyword evidence="2" id="KW-0813">Transport</keyword>
<evidence type="ECO:0000256" key="5">
    <source>
        <dbReference type="ARBA" id="ARBA00022989"/>
    </source>
</evidence>
<dbReference type="PANTHER" id="PTHR42718">
    <property type="entry name" value="MAJOR FACILITATOR SUPERFAMILY MULTIDRUG TRANSPORTER MFSC"/>
    <property type="match status" value="1"/>
</dbReference>
<dbReference type="InterPro" id="IPR020846">
    <property type="entry name" value="MFS_dom"/>
</dbReference>
<feature type="transmembrane region" description="Helical" evidence="7">
    <location>
        <begin position="108"/>
        <end position="129"/>
    </location>
</feature>
<sequence>MSISAPSDLASRRPWMGLVVLLLPTLVLAMDISVLFLATPHLVEQLTPTAPQLLWITDIYGFLIAGFLVTMGTVGDRIGRRRMLLYGAVGFAGASLIAAFATSVPMLITARACLGVFGATLMPSTLGLISTLFGSARQRSVAIGAWVTTMSVGITVGPLIGGVMLEHFWWGSVFLPGAVVMLAVVAAAPRLLPESERSGTGLPDVLSAVLSLATILSLVHVLKEAPVDGWTLGTTATTLCGLVSGALFVRRQRRLTEPFIDLQVFRNRAFSAALVLLLFGTLAINGIEYVYPQHLQLVRGLSPFEAGLWTVPGALGVVLGSMAAPMLARRFPAGSVVGAGAGLAALGFGIMATVGTATTLTAVVAGLVVAQIGIAPIIVLGTDLVVGSVPAGRAGSASSISETSGELGVALGIATLGTVVTSIYARRLPAEIVAGLPDGMAAPAEESLSGALRVADRLAGERGHALALAAMDAFSDGFAVAATVSTVIAGVLAVLGFTVLRRTHSGT</sequence>
<dbReference type="Proteomes" id="UP000475214">
    <property type="component" value="Unassembled WGS sequence"/>
</dbReference>
<name>A0A6L9S7T4_9ACTN</name>
<keyword evidence="5 7" id="KW-1133">Transmembrane helix</keyword>
<organism evidence="9 10">
    <name type="scientific">Phytoactinopolyspora halotolerans</name>
    <dbReference type="NCBI Taxonomy" id="1981512"/>
    <lineage>
        <taxon>Bacteria</taxon>
        <taxon>Bacillati</taxon>
        <taxon>Actinomycetota</taxon>
        <taxon>Actinomycetes</taxon>
        <taxon>Jiangellales</taxon>
        <taxon>Jiangellaceae</taxon>
        <taxon>Phytoactinopolyspora</taxon>
    </lineage>
</organism>
<feature type="transmembrane region" description="Helical" evidence="7">
    <location>
        <begin position="307"/>
        <end position="328"/>
    </location>
</feature>
<dbReference type="Pfam" id="PF07690">
    <property type="entry name" value="MFS_1"/>
    <property type="match status" value="1"/>
</dbReference>
<keyword evidence="6 7" id="KW-0472">Membrane</keyword>
<dbReference type="PANTHER" id="PTHR42718:SF47">
    <property type="entry name" value="METHYL VIOLOGEN RESISTANCE PROTEIN SMVA"/>
    <property type="match status" value="1"/>
</dbReference>
<feature type="domain" description="Major facilitator superfamily (MFS) profile" evidence="8">
    <location>
        <begin position="17"/>
        <end position="507"/>
    </location>
</feature>
<feature type="transmembrane region" description="Helical" evidence="7">
    <location>
        <begin position="83"/>
        <end position="102"/>
    </location>
</feature>
<feature type="transmembrane region" description="Helical" evidence="7">
    <location>
        <begin position="204"/>
        <end position="223"/>
    </location>
</feature>
<proteinExistence type="predicted"/>
<feature type="transmembrane region" description="Helical" evidence="7">
    <location>
        <begin position="167"/>
        <end position="192"/>
    </location>
</feature>
<evidence type="ECO:0000313" key="10">
    <source>
        <dbReference type="Proteomes" id="UP000475214"/>
    </source>
</evidence>
<evidence type="ECO:0000256" key="2">
    <source>
        <dbReference type="ARBA" id="ARBA00022448"/>
    </source>
</evidence>
<feature type="transmembrane region" description="Helical" evidence="7">
    <location>
        <begin position="360"/>
        <end position="386"/>
    </location>
</feature>
<evidence type="ECO:0000259" key="8">
    <source>
        <dbReference type="PROSITE" id="PS50850"/>
    </source>
</evidence>
<evidence type="ECO:0000256" key="7">
    <source>
        <dbReference type="SAM" id="Phobius"/>
    </source>
</evidence>
<feature type="transmembrane region" description="Helical" evidence="7">
    <location>
        <begin position="335"/>
        <end position="354"/>
    </location>
</feature>
<dbReference type="Gene3D" id="1.20.1250.20">
    <property type="entry name" value="MFS general substrate transporter like domains"/>
    <property type="match status" value="1"/>
</dbReference>
<feature type="transmembrane region" description="Helical" evidence="7">
    <location>
        <begin position="229"/>
        <end position="249"/>
    </location>
</feature>
<dbReference type="RefSeq" id="WP_163739275.1">
    <property type="nucleotide sequence ID" value="NZ_JAAGOA010000010.1"/>
</dbReference>
<evidence type="ECO:0000256" key="3">
    <source>
        <dbReference type="ARBA" id="ARBA00022475"/>
    </source>
</evidence>
<evidence type="ECO:0000313" key="9">
    <source>
        <dbReference type="EMBL" id="NEE01525.1"/>
    </source>
</evidence>
<feature type="transmembrane region" description="Helical" evidence="7">
    <location>
        <begin position="407"/>
        <end position="425"/>
    </location>
</feature>
<feature type="transmembrane region" description="Helical" evidence="7">
    <location>
        <begin position="141"/>
        <end position="161"/>
    </location>
</feature>